<protein>
    <submittedName>
        <fullName evidence="1">Uncharacterized protein</fullName>
    </submittedName>
</protein>
<proteinExistence type="predicted"/>
<dbReference type="EMBL" id="JAQMLA010000037">
    <property type="protein sequence ID" value="MDB8687429.1"/>
    <property type="molecule type" value="Genomic_DNA"/>
</dbReference>
<accession>A0AAW6DLK3</accession>
<dbReference type="Proteomes" id="UP001212160">
    <property type="component" value="Unassembled WGS sequence"/>
</dbReference>
<dbReference type="RefSeq" id="WP_272107956.1">
    <property type="nucleotide sequence ID" value="NZ_DAWDPA010000030.1"/>
</dbReference>
<name>A0AAW6DLK3_MEDGN</name>
<organism evidence="1 2">
    <name type="scientific">Mediterraneibacter gnavus</name>
    <name type="common">Ruminococcus gnavus</name>
    <dbReference type="NCBI Taxonomy" id="33038"/>
    <lineage>
        <taxon>Bacteria</taxon>
        <taxon>Bacillati</taxon>
        <taxon>Bacillota</taxon>
        <taxon>Clostridia</taxon>
        <taxon>Lachnospirales</taxon>
        <taxon>Lachnospiraceae</taxon>
        <taxon>Mediterraneibacter</taxon>
    </lineage>
</organism>
<comment type="caution">
    <text evidence="1">The sequence shown here is derived from an EMBL/GenBank/DDBJ whole genome shotgun (WGS) entry which is preliminary data.</text>
</comment>
<evidence type="ECO:0000313" key="2">
    <source>
        <dbReference type="Proteomes" id="UP001212160"/>
    </source>
</evidence>
<sequence>MEAKGIHVHCPTPNCNNKRLFDNLSTIDGVIEIKCRDCGKVVSIDLGRVMKGKRHIK</sequence>
<reference evidence="1" key="1">
    <citation type="submission" date="2023-01" db="EMBL/GenBank/DDBJ databases">
        <title>Human gut microbiome strain richness.</title>
        <authorList>
            <person name="Chen-Liaw A."/>
        </authorList>
    </citation>
    <scope>NUCLEOTIDE SEQUENCE</scope>
    <source>
        <strain evidence="1">RTP21484st1_H11_RTP21484_190118</strain>
    </source>
</reference>
<dbReference type="AlphaFoldDB" id="A0AAW6DLK3"/>
<evidence type="ECO:0000313" key="1">
    <source>
        <dbReference type="EMBL" id="MDB8687429.1"/>
    </source>
</evidence>
<gene>
    <name evidence="1" type="ORF">PNW85_12230</name>
</gene>